<feature type="domain" description="Proteinase inhibitor I42 chagasin" evidence="4">
    <location>
        <begin position="35"/>
        <end position="112"/>
    </location>
</feature>
<organism evidence="5 6">
    <name type="scientific">Mycolicibacterium goodii</name>
    <name type="common">Mycobacterium goodii</name>
    <dbReference type="NCBI Taxonomy" id="134601"/>
    <lineage>
        <taxon>Bacteria</taxon>
        <taxon>Bacillati</taxon>
        <taxon>Actinomycetota</taxon>
        <taxon>Actinomycetes</taxon>
        <taxon>Mycobacteriales</taxon>
        <taxon>Mycobacteriaceae</taxon>
        <taxon>Mycolicibacterium</taxon>
    </lineage>
</organism>
<evidence type="ECO:0000259" key="4">
    <source>
        <dbReference type="Pfam" id="PF09394"/>
    </source>
</evidence>
<dbReference type="RefSeq" id="WP_073676005.1">
    <property type="nucleotide sequence ID" value="NZ_JAHBOL010000034.1"/>
</dbReference>
<sequence length="170" mass="18650">MALSLLGWLVVLVVGCAPQPDVIATDDDNGGHVRVRGGQMFDIVLADDYDETGCQWREEHRSGPGSVELVGQRYEWDRKPPAGIGDGTNTMRYRAQQTGTVRISLVESDNGNRVCRRFAVDVSVGPPSMWEATTSAVKYVFPYVAGAAVVVVIVGLVGRLTYLLFRHLRE</sequence>
<keyword evidence="1 5" id="KW-0646">Protease inhibitor</keyword>
<evidence type="ECO:0000256" key="2">
    <source>
        <dbReference type="ARBA" id="ARBA00022704"/>
    </source>
</evidence>
<proteinExistence type="predicted"/>
<keyword evidence="3" id="KW-0472">Membrane</keyword>
<dbReference type="Pfam" id="PF09394">
    <property type="entry name" value="Inhibitor_I42"/>
    <property type="match status" value="1"/>
</dbReference>
<dbReference type="GO" id="GO:0030414">
    <property type="term" value="F:peptidase inhibitor activity"/>
    <property type="evidence" value="ECO:0007669"/>
    <property type="project" value="UniProtKB-KW"/>
</dbReference>
<dbReference type="InterPro" id="IPR018990">
    <property type="entry name" value="Prot_inh_I42_chagasin"/>
</dbReference>
<dbReference type="Gene3D" id="2.60.40.2020">
    <property type="match status" value="1"/>
</dbReference>
<accession>A0ABS6HTB0</accession>
<evidence type="ECO:0000256" key="3">
    <source>
        <dbReference type="SAM" id="Phobius"/>
    </source>
</evidence>
<gene>
    <name evidence="5" type="ORF">KL859_18140</name>
</gene>
<dbReference type="EMBL" id="JAHBOM010000013">
    <property type="protein sequence ID" value="MBU8824780.1"/>
    <property type="molecule type" value="Genomic_DNA"/>
</dbReference>
<comment type="caution">
    <text evidence="5">The sequence shown here is derived from an EMBL/GenBank/DDBJ whole genome shotgun (WGS) entry which is preliminary data.</text>
</comment>
<keyword evidence="6" id="KW-1185">Reference proteome</keyword>
<protein>
    <submittedName>
        <fullName evidence="5">Protease inhibitor I42 family protein</fullName>
    </submittedName>
</protein>
<evidence type="ECO:0000256" key="1">
    <source>
        <dbReference type="ARBA" id="ARBA00022690"/>
    </source>
</evidence>
<feature type="transmembrane region" description="Helical" evidence="3">
    <location>
        <begin position="143"/>
        <end position="165"/>
    </location>
</feature>
<dbReference type="Proteomes" id="UP000696413">
    <property type="component" value="Unassembled WGS sequence"/>
</dbReference>
<keyword evidence="2" id="KW-0789">Thiol protease inhibitor</keyword>
<dbReference type="SUPFAM" id="SSF141066">
    <property type="entry name" value="ICP-like"/>
    <property type="match status" value="1"/>
</dbReference>
<name>A0ABS6HTB0_MYCGD</name>
<reference evidence="5 6" key="1">
    <citation type="submission" date="2021-05" db="EMBL/GenBank/DDBJ databases">
        <title>Draft Genome Sequences of Clinical Respiratory Isolates of Mycobacterium goodii Recovered in Ireland.</title>
        <authorList>
            <person name="Flanagan P.R."/>
            <person name="Mok S."/>
            <person name="Roycroft E."/>
            <person name="Rogers T.R."/>
            <person name="Fitzgibbon M."/>
        </authorList>
    </citation>
    <scope>NUCLEOTIDE SEQUENCE [LARGE SCALE GENOMIC DNA]</scope>
    <source>
        <strain evidence="5 6">14IE55</strain>
    </source>
</reference>
<evidence type="ECO:0000313" key="6">
    <source>
        <dbReference type="Proteomes" id="UP000696413"/>
    </source>
</evidence>
<keyword evidence="3" id="KW-1133">Transmembrane helix</keyword>
<dbReference type="InterPro" id="IPR036331">
    <property type="entry name" value="Chagasin-like_sf"/>
</dbReference>
<keyword evidence="3" id="KW-0812">Transmembrane</keyword>
<evidence type="ECO:0000313" key="5">
    <source>
        <dbReference type="EMBL" id="MBU8824780.1"/>
    </source>
</evidence>